<sequence length="407" mass="46672">MKQNLQFTILLTLVAFLWSCNSPKTSSNNIVEENVEFATQQIGREIESMNAKGEILNPRTIHKDGTTRYNTPELWTSGFFPGSLWYLYELTGDSKWKVEAEKVTETLDTVQYLTWHHDVGFMVYCSYGNGYRLTKKPEYKDVIIQAAKSLSTRYRPNVGAIQSWNVHRGWQAKRGWQCPVIIDNMMNLELLFEATKLSGDDSFRSIAIKHAETTMEHHFRDDYSSYHVIDYDTITGQVRNKVTAQGYADHSAWSRGQGWAIYGYTLCYRETKDPKFLKQAEAIANYLFSHPRMPKDLVPYWDFDCKDIPNTPRDASAASVIASALYELSTYSPEKSESYKKLADEIVVNLSSPAYRAKLGENNNFLLMHSVGSIPHGAEIDVPLNYADYYFLEALCRKRELEKLAAK</sequence>
<comment type="similarity">
    <text evidence="2">Belongs to the glycosyl hydrolase 88 family.</text>
</comment>
<evidence type="ECO:0000256" key="3">
    <source>
        <dbReference type="PIRSR" id="PIRSR610905-1"/>
    </source>
</evidence>
<keyword evidence="6" id="KW-1185">Reference proteome</keyword>
<dbReference type="PANTHER" id="PTHR36845:SF1">
    <property type="entry name" value="HYDROLASE, PUTATIVE (AFU_ORTHOLOGUE AFUA_7G05090)-RELATED"/>
    <property type="match status" value="1"/>
</dbReference>
<accession>A0A2V3ZZH8</accession>
<dbReference type="InterPro" id="IPR008928">
    <property type="entry name" value="6-hairpin_glycosidase_sf"/>
</dbReference>
<organism evidence="5 6">
    <name type="scientific">Marinifilum breve</name>
    <dbReference type="NCBI Taxonomy" id="2184082"/>
    <lineage>
        <taxon>Bacteria</taxon>
        <taxon>Pseudomonadati</taxon>
        <taxon>Bacteroidota</taxon>
        <taxon>Bacteroidia</taxon>
        <taxon>Marinilabiliales</taxon>
        <taxon>Marinifilaceae</taxon>
    </lineage>
</organism>
<dbReference type="SUPFAM" id="SSF48208">
    <property type="entry name" value="Six-hairpin glycosidases"/>
    <property type="match status" value="1"/>
</dbReference>
<dbReference type="Proteomes" id="UP000248079">
    <property type="component" value="Unassembled WGS sequence"/>
</dbReference>
<comment type="caution">
    <text evidence="5">The sequence shown here is derived from an EMBL/GenBank/DDBJ whole genome shotgun (WGS) entry which is preliminary data.</text>
</comment>
<feature type="binding site" evidence="4">
    <location>
        <position position="243"/>
    </location>
    <ligand>
        <name>substrate</name>
    </ligand>
</feature>
<dbReference type="PANTHER" id="PTHR36845">
    <property type="entry name" value="HYDROLASE, PUTATIVE (AFU_ORTHOLOGUE AFUA_7G05090)-RELATED"/>
    <property type="match status" value="1"/>
</dbReference>
<evidence type="ECO:0000256" key="4">
    <source>
        <dbReference type="PIRSR" id="PIRSR610905-2"/>
    </source>
</evidence>
<feature type="binding site" evidence="4">
    <location>
        <position position="183"/>
    </location>
    <ligand>
        <name>substrate</name>
    </ligand>
</feature>
<protein>
    <submittedName>
        <fullName evidence="5">Glucuronyl hydrolase</fullName>
    </submittedName>
</protein>
<feature type="binding site" evidence="4">
    <location>
        <position position="118"/>
    </location>
    <ligand>
        <name>substrate</name>
    </ligand>
</feature>
<dbReference type="FunFam" id="1.50.10.10:FF:000031">
    <property type="entry name" value="Unsaturated glucuronyl hydrolase"/>
    <property type="match status" value="1"/>
</dbReference>
<evidence type="ECO:0000256" key="1">
    <source>
        <dbReference type="ARBA" id="ARBA00022801"/>
    </source>
</evidence>
<feature type="binding site" evidence="4">
    <location>
        <position position="373"/>
    </location>
    <ligand>
        <name>substrate</name>
    </ligand>
</feature>
<evidence type="ECO:0000313" key="5">
    <source>
        <dbReference type="EMBL" id="PXY01691.1"/>
    </source>
</evidence>
<reference evidence="5 6" key="1">
    <citation type="submission" date="2018-05" db="EMBL/GenBank/DDBJ databases">
        <title>Marinifilum breve JC075T sp. nov., a marine bacterium isolated from Yongle Blue Hole in the South China Sea.</title>
        <authorList>
            <person name="Fu T."/>
        </authorList>
    </citation>
    <scope>NUCLEOTIDE SEQUENCE [LARGE SCALE GENOMIC DNA]</scope>
    <source>
        <strain evidence="5 6">JC075</strain>
    </source>
</reference>
<evidence type="ECO:0000313" key="6">
    <source>
        <dbReference type="Proteomes" id="UP000248079"/>
    </source>
</evidence>
<dbReference type="InterPro" id="IPR010905">
    <property type="entry name" value="Glyco_hydro_88"/>
</dbReference>
<feature type="binding site" evidence="4">
    <location>
        <position position="255"/>
    </location>
    <ligand>
        <name>substrate</name>
    </ligand>
</feature>
<dbReference type="Gene3D" id="1.50.10.10">
    <property type="match status" value="1"/>
</dbReference>
<dbReference type="OrthoDB" id="428577at2"/>
<proteinExistence type="inferred from homology"/>
<dbReference type="Pfam" id="PF07470">
    <property type="entry name" value="Glyco_hydro_88"/>
    <property type="match status" value="1"/>
</dbReference>
<gene>
    <name evidence="5" type="ORF">DF185_09490</name>
</gene>
<feature type="binding site" evidence="4">
    <location>
        <position position="259"/>
    </location>
    <ligand>
        <name>substrate</name>
    </ligand>
</feature>
<dbReference type="InterPro" id="IPR052369">
    <property type="entry name" value="UG_Glycosaminoglycan_Hydrolase"/>
</dbReference>
<dbReference type="EMBL" id="QFLI01000003">
    <property type="protein sequence ID" value="PXY01691.1"/>
    <property type="molecule type" value="Genomic_DNA"/>
</dbReference>
<dbReference type="InterPro" id="IPR012341">
    <property type="entry name" value="6hp_glycosidase-like_sf"/>
</dbReference>
<keyword evidence="1 5" id="KW-0378">Hydrolase</keyword>
<feature type="active site" description="Nucleophile" evidence="3">
    <location>
        <position position="118"/>
    </location>
</feature>
<feature type="active site" description="Proton donor" evidence="3">
    <location>
        <position position="183"/>
    </location>
</feature>
<evidence type="ECO:0000256" key="2">
    <source>
        <dbReference type="ARBA" id="ARBA00038358"/>
    </source>
</evidence>
<dbReference type="AlphaFoldDB" id="A0A2V3ZZH8"/>
<dbReference type="RefSeq" id="WP_110360500.1">
    <property type="nucleotide sequence ID" value="NZ_QFLI01000003.1"/>
</dbReference>
<name>A0A2V3ZZH8_9BACT</name>
<dbReference type="GO" id="GO:0052757">
    <property type="term" value="F:chondroitin hydrolase activity"/>
    <property type="evidence" value="ECO:0007669"/>
    <property type="project" value="TreeGrafter"/>
</dbReference>
<dbReference type="GO" id="GO:0000272">
    <property type="term" value="P:polysaccharide catabolic process"/>
    <property type="evidence" value="ECO:0007669"/>
    <property type="project" value="TreeGrafter"/>
</dbReference>